<comment type="caution">
    <text evidence="2">The sequence shown here is derived from an EMBL/GenBank/DDBJ whole genome shotgun (WGS) entry which is preliminary data.</text>
</comment>
<feature type="region of interest" description="Disordered" evidence="1">
    <location>
        <begin position="29"/>
        <end position="149"/>
    </location>
</feature>
<keyword evidence="3" id="KW-1185">Reference proteome</keyword>
<feature type="compositionally biased region" description="Basic and acidic residues" evidence="1">
    <location>
        <begin position="133"/>
        <end position="142"/>
    </location>
</feature>
<dbReference type="Proteomes" id="UP001552299">
    <property type="component" value="Unassembled WGS sequence"/>
</dbReference>
<evidence type="ECO:0000256" key="1">
    <source>
        <dbReference type="SAM" id="MobiDB-lite"/>
    </source>
</evidence>
<reference evidence="2 3" key="1">
    <citation type="journal article" date="2024" name="Plant Biotechnol. J.">
        <title>Dendrobium thyrsiflorum genome and its molecular insights into genes involved in important horticultural traits.</title>
        <authorList>
            <person name="Chen B."/>
            <person name="Wang J.Y."/>
            <person name="Zheng P.J."/>
            <person name="Li K.L."/>
            <person name="Liang Y.M."/>
            <person name="Chen X.F."/>
            <person name="Zhang C."/>
            <person name="Zhao X."/>
            <person name="He X."/>
            <person name="Zhang G.Q."/>
            <person name="Liu Z.J."/>
            <person name="Xu Q."/>
        </authorList>
    </citation>
    <scope>NUCLEOTIDE SEQUENCE [LARGE SCALE GENOMIC DNA]</scope>
    <source>
        <strain evidence="2">GZMU011</strain>
    </source>
</reference>
<feature type="compositionally biased region" description="Basic and acidic residues" evidence="1">
    <location>
        <begin position="71"/>
        <end position="89"/>
    </location>
</feature>
<evidence type="ECO:0000313" key="3">
    <source>
        <dbReference type="Proteomes" id="UP001552299"/>
    </source>
</evidence>
<sequence length="226" mass="23842">MKILNPRIYLIPRIWPKERAKGRSYLRSLRAPVAAPGQNVVTSAPAGKKVEGAKSNSSGGAEGGVGTGAKSDGHEWTEEAPDGRKEGRGGRLGTASTREEQEADGDGGVGAESTESMESTEERGWMATKKRAPSSDRVEHARSAHRLRRDTVAGYRAGQLAEKRVADGGGIDDGPDQDPMVPSSRVIMVPSLLRFDAIGEHPGAGHNHKIVMPFGGESPGSEGPES</sequence>
<organism evidence="2 3">
    <name type="scientific">Dendrobium thyrsiflorum</name>
    <name type="common">Pinecone-like raceme dendrobium</name>
    <name type="synonym">Orchid</name>
    <dbReference type="NCBI Taxonomy" id="117978"/>
    <lineage>
        <taxon>Eukaryota</taxon>
        <taxon>Viridiplantae</taxon>
        <taxon>Streptophyta</taxon>
        <taxon>Embryophyta</taxon>
        <taxon>Tracheophyta</taxon>
        <taxon>Spermatophyta</taxon>
        <taxon>Magnoliopsida</taxon>
        <taxon>Liliopsida</taxon>
        <taxon>Asparagales</taxon>
        <taxon>Orchidaceae</taxon>
        <taxon>Epidendroideae</taxon>
        <taxon>Malaxideae</taxon>
        <taxon>Dendrobiinae</taxon>
        <taxon>Dendrobium</taxon>
    </lineage>
</organism>
<dbReference type="AlphaFoldDB" id="A0ABD0V8F3"/>
<evidence type="ECO:0000313" key="2">
    <source>
        <dbReference type="EMBL" id="KAL0918817.1"/>
    </source>
</evidence>
<proteinExistence type="predicted"/>
<dbReference type="EMBL" id="JANQDX010000009">
    <property type="protein sequence ID" value="KAL0918817.1"/>
    <property type="molecule type" value="Genomic_DNA"/>
</dbReference>
<protein>
    <submittedName>
        <fullName evidence="2">Uncharacterized protein</fullName>
    </submittedName>
</protein>
<accession>A0ABD0V8F3</accession>
<name>A0ABD0V8F3_DENTH</name>
<gene>
    <name evidence="2" type="ORF">M5K25_010857</name>
</gene>